<name>A0ACB7P446_9PEZI</name>
<accession>A0ACB7P446</accession>
<dbReference type="Proteomes" id="UP000724584">
    <property type="component" value="Unassembled WGS sequence"/>
</dbReference>
<comment type="caution">
    <text evidence="1">The sequence shown here is derived from an EMBL/GenBank/DDBJ whole genome shotgun (WGS) entry which is preliminary data.</text>
</comment>
<gene>
    <name evidence="1" type="ORF">F5144DRAFT_320937</name>
</gene>
<dbReference type="EMBL" id="JAGIZQ010000005">
    <property type="protein sequence ID" value="KAH6628692.1"/>
    <property type="molecule type" value="Genomic_DNA"/>
</dbReference>
<organism evidence="1 2">
    <name type="scientific">Chaetomium tenue</name>
    <dbReference type="NCBI Taxonomy" id="1854479"/>
    <lineage>
        <taxon>Eukaryota</taxon>
        <taxon>Fungi</taxon>
        <taxon>Dikarya</taxon>
        <taxon>Ascomycota</taxon>
        <taxon>Pezizomycotina</taxon>
        <taxon>Sordariomycetes</taxon>
        <taxon>Sordariomycetidae</taxon>
        <taxon>Sordariales</taxon>
        <taxon>Chaetomiaceae</taxon>
        <taxon>Chaetomium</taxon>
    </lineage>
</organism>
<reference evidence="1 2" key="1">
    <citation type="journal article" date="2021" name="Nat. Commun.">
        <title>Genetic determinants of endophytism in the Arabidopsis root mycobiome.</title>
        <authorList>
            <person name="Mesny F."/>
            <person name="Miyauchi S."/>
            <person name="Thiergart T."/>
            <person name="Pickel B."/>
            <person name="Atanasova L."/>
            <person name="Karlsson M."/>
            <person name="Huettel B."/>
            <person name="Barry K.W."/>
            <person name="Haridas S."/>
            <person name="Chen C."/>
            <person name="Bauer D."/>
            <person name="Andreopoulos W."/>
            <person name="Pangilinan J."/>
            <person name="LaButti K."/>
            <person name="Riley R."/>
            <person name="Lipzen A."/>
            <person name="Clum A."/>
            <person name="Drula E."/>
            <person name="Henrissat B."/>
            <person name="Kohler A."/>
            <person name="Grigoriev I.V."/>
            <person name="Martin F.M."/>
            <person name="Hacquard S."/>
        </authorList>
    </citation>
    <scope>NUCLEOTIDE SEQUENCE [LARGE SCALE GENOMIC DNA]</scope>
    <source>
        <strain evidence="1 2">MPI-SDFR-AT-0079</strain>
    </source>
</reference>
<keyword evidence="2" id="KW-1185">Reference proteome</keyword>
<evidence type="ECO:0000313" key="2">
    <source>
        <dbReference type="Proteomes" id="UP000724584"/>
    </source>
</evidence>
<evidence type="ECO:0000313" key="1">
    <source>
        <dbReference type="EMBL" id="KAH6628692.1"/>
    </source>
</evidence>
<sequence length="91" mass="9907">MAFLFLTSSFRRLAMFLCRFAPVSRRLPLAYGSTPRQPRTAISETANVDCGNIKKGLAPYIGNLLGLSTAARSEPLRARAGRVPQLRLNGG</sequence>
<protein>
    <submittedName>
        <fullName evidence="1">Uncharacterized protein</fullName>
    </submittedName>
</protein>
<proteinExistence type="predicted"/>